<dbReference type="GO" id="GO:0006260">
    <property type="term" value="P:DNA replication"/>
    <property type="evidence" value="ECO:0007669"/>
    <property type="project" value="TreeGrafter"/>
</dbReference>
<dbReference type="CDD" id="cd00009">
    <property type="entry name" value="AAA"/>
    <property type="match status" value="1"/>
</dbReference>
<reference evidence="2" key="1">
    <citation type="journal article" date="2021" name="Proc. Natl. Acad. Sci. U.S.A.">
        <title>A Catalog of Tens of Thousands of Viruses from Human Metagenomes Reveals Hidden Associations with Chronic Diseases.</title>
        <authorList>
            <person name="Tisza M.J."/>
            <person name="Buck C.B."/>
        </authorList>
    </citation>
    <scope>NUCLEOTIDE SEQUENCE</scope>
    <source>
        <strain evidence="2">Ctpjm1</strain>
    </source>
</reference>
<name>A0A8S5NNV4_9CAUD</name>
<dbReference type="InterPro" id="IPR028350">
    <property type="entry name" value="DNAC/IstB-like"/>
</dbReference>
<evidence type="ECO:0000313" key="2">
    <source>
        <dbReference type="EMBL" id="DAD96047.1"/>
    </source>
</evidence>
<dbReference type="SUPFAM" id="SSF52540">
    <property type="entry name" value="P-loop containing nucleoside triphosphate hydrolases"/>
    <property type="match status" value="1"/>
</dbReference>
<sequence length="269" mass="30111">MKSIGEMMKSSNTLYAMLTPLSETQKRCDKHGTDYTERVYRRYTQGCPECAKEAEEARKQAEEAALAARQADQQRRIIEQRIGMAGIPKRFAERTVAGYNVDADNRAQRYNVERIKAYAHEFSQGHSGRNLALLGNPGTGKTHLACAVARHVIRNCGGMARFCSVSELNRTVREAKSYGSAYTESQVIAAFGGYDLLVIDEVGVQSGTDAESRALFDVFNERYQNCRPTILISNLDFDGLREAVGTRIADRVKEDGGEVLVFNWESYRQ</sequence>
<accession>A0A8S5NNV4</accession>
<dbReference type="Pfam" id="PF01695">
    <property type="entry name" value="IstB_IS21"/>
    <property type="match status" value="1"/>
</dbReference>
<dbReference type="PIRSF" id="PIRSF003073">
    <property type="entry name" value="DNAC_TnpB_IstB"/>
    <property type="match status" value="1"/>
</dbReference>
<keyword evidence="2" id="KW-0067">ATP-binding</keyword>
<feature type="domain" description="AAA+ ATPase" evidence="1">
    <location>
        <begin position="127"/>
        <end position="254"/>
    </location>
</feature>
<keyword evidence="2" id="KW-0547">Nucleotide-binding</keyword>
<dbReference type="SMART" id="SM00382">
    <property type="entry name" value="AAA"/>
    <property type="match status" value="1"/>
</dbReference>
<dbReference type="GO" id="GO:0005524">
    <property type="term" value="F:ATP binding"/>
    <property type="evidence" value="ECO:0007669"/>
    <property type="project" value="InterPro"/>
</dbReference>
<dbReference type="PANTHER" id="PTHR30050">
    <property type="entry name" value="CHROMOSOMAL REPLICATION INITIATOR PROTEIN DNAA"/>
    <property type="match status" value="1"/>
</dbReference>
<organism evidence="2">
    <name type="scientific">Myoviridae sp. ctpjm1</name>
    <dbReference type="NCBI Taxonomy" id="2826699"/>
    <lineage>
        <taxon>Viruses</taxon>
        <taxon>Duplodnaviria</taxon>
        <taxon>Heunggongvirae</taxon>
        <taxon>Uroviricota</taxon>
        <taxon>Caudoviricetes</taxon>
    </lineage>
</organism>
<dbReference type="EMBL" id="BK015208">
    <property type="protein sequence ID" value="DAD96047.1"/>
    <property type="molecule type" value="Genomic_DNA"/>
</dbReference>
<proteinExistence type="predicted"/>
<keyword evidence="2" id="KW-0347">Helicase</keyword>
<dbReference type="InterPro" id="IPR027417">
    <property type="entry name" value="P-loop_NTPase"/>
</dbReference>
<dbReference type="InterPro" id="IPR003593">
    <property type="entry name" value="AAA+_ATPase"/>
</dbReference>
<dbReference type="PANTHER" id="PTHR30050:SF4">
    <property type="entry name" value="ATP-BINDING PROTEIN RV3427C IN INSERTION SEQUENCE-RELATED"/>
    <property type="match status" value="1"/>
</dbReference>
<dbReference type="GO" id="GO:0004386">
    <property type="term" value="F:helicase activity"/>
    <property type="evidence" value="ECO:0007669"/>
    <property type="project" value="UniProtKB-KW"/>
</dbReference>
<keyword evidence="2" id="KW-0378">Hydrolase</keyword>
<protein>
    <submittedName>
        <fullName evidence="2">Replicative helicase</fullName>
    </submittedName>
</protein>
<dbReference type="InterPro" id="IPR002611">
    <property type="entry name" value="IstB_ATP-bd"/>
</dbReference>
<dbReference type="Gene3D" id="3.40.50.300">
    <property type="entry name" value="P-loop containing nucleotide triphosphate hydrolases"/>
    <property type="match status" value="1"/>
</dbReference>
<evidence type="ECO:0000259" key="1">
    <source>
        <dbReference type="SMART" id="SM00382"/>
    </source>
</evidence>